<dbReference type="Proteomes" id="UP001163324">
    <property type="component" value="Chromosome 8"/>
</dbReference>
<name>A0ACC0UU54_9HYPO</name>
<keyword evidence="2" id="KW-1185">Reference proteome</keyword>
<sequence>MSASKTSAVADEPIDVLVALHPKFDLLDFAGPVQVFTSALHDAKDETSRAFEITTVGAEPQVFSDQSIMVGAQITWKEAHDRLEEFDVLVILGGNSEEILEKEDEPCGLICDFSELQKKDPARERTMLSVCTGALFLAQQGILSGLSATTHPDYFTKFENLCSDAATRNLQERTDVVEDARYVVNNLRFDLDDEDESPYIRRKSDAGTGRRPSNARKGSMSFKGSNSRRESIVRRAAMRLGGLRVVTAGGNSAGIDASLYLVSALVDDECAQEVARTMQWTWNKGVVVDGLDV</sequence>
<protein>
    <submittedName>
        <fullName evidence="1">Uncharacterized protein</fullName>
    </submittedName>
</protein>
<dbReference type="EMBL" id="CM047947">
    <property type="protein sequence ID" value="KAI9897054.1"/>
    <property type="molecule type" value="Genomic_DNA"/>
</dbReference>
<evidence type="ECO:0000313" key="1">
    <source>
        <dbReference type="EMBL" id="KAI9897054.1"/>
    </source>
</evidence>
<comment type="caution">
    <text evidence="1">The sequence shown here is derived from an EMBL/GenBank/DDBJ whole genome shotgun (WGS) entry which is preliminary data.</text>
</comment>
<accession>A0ACC0UU54</accession>
<organism evidence="1 2">
    <name type="scientific">Trichothecium roseum</name>
    <dbReference type="NCBI Taxonomy" id="47278"/>
    <lineage>
        <taxon>Eukaryota</taxon>
        <taxon>Fungi</taxon>
        <taxon>Dikarya</taxon>
        <taxon>Ascomycota</taxon>
        <taxon>Pezizomycotina</taxon>
        <taxon>Sordariomycetes</taxon>
        <taxon>Hypocreomycetidae</taxon>
        <taxon>Hypocreales</taxon>
        <taxon>Hypocreales incertae sedis</taxon>
        <taxon>Trichothecium</taxon>
    </lineage>
</organism>
<proteinExistence type="predicted"/>
<evidence type="ECO:0000313" key="2">
    <source>
        <dbReference type="Proteomes" id="UP001163324"/>
    </source>
</evidence>
<gene>
    <name evidence="1" type="ORF">N3K66_008076</name>
</gene>
<reference evidence="1" key="1">
    <citation type="submission" date="2022-10" db="EMBL/GenBank/DDBJ databases">
        <title>Complete Genome of Trichothecium roseum strain YXFP-22015, a Plant Pathogen Isolated from Citrus.</title>
        <authorList>
            <person name="Wang Y."/>
            <person name="Zhu L."/>
        </authorList>
    </citation>
    <scope>NUCLEOTIDE SEQUENCE</scope>
    <source>
        <strain evidence="1">YXFP-22015</strain>
    </source>
</reference>